<organism evidence="1 2">
    <name type="scientific">Daphnia magna</name>
    <dbReference type="NCBI Taxonomy" id="35525"/>
    <lineage>
        <taxon>Eukaryota</taxon>
        <taxon>Metazoa</taxon>
        <taxon>Ecdysozoa</taxon>
        <taxon>Arthropoda</taxon>
        <taxon>Crustacea</taxon>
        <taxon>Branchiopoda</taxon>
        <taxon>Diplostraca</taxon>
        <taxon>Cladocera</taxon>
        <taxon>Anomopoda</taxon>
        <taxon>Daphniidae</taxon>
        <taxon>Daphnia</taxon>
    </lineage>
</organism>
<accession>A0ABQ9YPM2</accession>
<gene>
    <name evidence="1" type="ORF">OUZ56_004377</name>
</gene>
<comment type="caution">
    <text evidence="1">The sequence shown here is derived from an EMBL/GenBank/DDBJ whole genome shotgun (WGS) entry which is preliminary data.</text>
</comment>
<reference evidence="1 2" key="1">
    <citation type="journal article" date="2023" name="Nucleic Acids Res.">
        <title>The hologenome of Daphnia magna reveals possible DNA methylation and microbiome-mediated evolution of the host genome.</title>
        <authorList>
            <person name="Chaturvedi A."/>
            <person name="Li X."/>
            <person name="Dhandapani V."/>
            <person name="Marshall H."/>
            <person name="Kissane S."/>
            <person name="Cuenca-Cambronero M."/>
            <person name="Asole G."/>
            <person name="Calvet F."/>
            <person name="Ruiz-Romero M."/>
            <person name="Marangio P."/>
            <person name="Guigo R."/>
            <person name="Rago D."/>
            <person name="Mirbahai L."/>
            <person name="Eastwood N."/>
            <person name="Colbourne J.K."/>
            <person name="Zhou J."/>
            <person name="Mallon E."/>
            <person name="Orsini L."/>
        </authorList>
    </citation>
    <scope>NUCLEOTIDE SEQUENCE [LARGE SCALE GENOMIC DNA]</scope>
    <source>
        <strain evidence="1">LRV0_1</strain>
    </source>
</reference>
<dbReference type="EMBL" id="JAOYFB010000001">
    <property type="protein sequence ID" value="KAK4002558.1"/>
    <property type="molecule type" value="Genomic_DNA"/>
</dbReference>
<proteinExistence type="predicted"/>
<evidence type="ECO:0000313" key="2">
    <source>
        <dbReference type="Proteomes" id="UP001234178"/>
    </source>
</evidence>
<evidence type="ECO:0000313" key="1">
    <source>
        <dbReference type="EMBL" id="KAK4002558.1"/>
    </source>
</evidence>
<keyword evidence="2" id="KW-1185">Reference proteome</keyword>
<dbReference type="Proteomes" id="UP001234178">
    <property type="component" value="Unassembled WGS sequence"/>
</dbReference>
<sequence>MKLRIGEILLTITRFVQSDKNSFSGLYVNADGDSSCQTRFSPTLRWTSSWIDDSRKIATHLRAVITGQSIRYAAQDYTSQINLW</sequence>
<name>A0ABQ9YPM2_9CRUS</name>
<protein>
    <submittedName>
        <fullName evidence="1">Uncharacterized protein</fullName>
    </submittedName>
</protein>